<dbReference type="PROSITE" id="PS51186">
    <property type="entry name" value="GNAT"/>
    <property type="match status" value="1"/>
</dbReference>
<sequence>MIETLVVRPILASDYPRWLPLWDGYNAFYGRSGATALAPDITATTWGRFFDAYEPVHALVAEQGGALLGLTHYLLHRSTTAIAPSIYLQDLFTAEDARGKGVGRALIEAVYDRARAAGIPRVYWQTHETNHIAMQLYDQLAEKSGFVVYRHMIE</sequence>
<dbReference type="CDD" id="cd04301">
    <property type="entry name" value="NAT_SF"/>
    <property type="match status" value="1"/>
</dbReference>
<organism evidence="4 5">
    <name type="scientific">Sphingomonas lycopersici</name>
    <dbReference type="NCBI Taxonomy" id="2951807"/>
    <lineage>
        <taxon>Bacteria</taxon>
        <taxon>Pseudomonadati</taxon>
        <taxon>Pseudomonadota</taxon>
        <taxon>Alphaproteobacteria</taxon>
        <taxon>Sphingomonadales</taxon>
        <taxon>Sphingomonadaceae</taxon>
        <taxon>Sphingomonas</taxon>
    </lineage>
</organism>
<dbReference type="SUPFAM" id="SSF55729">
    <property type="entry name" value="Acyl-CoA N-acyltransferases (Nat)"/>
    <property type="match status" value="1"/>
</dbReference>
<keyword evidence="2" id="KW-0012">Acyltransferase</keyword>
<dbReference type="InterPro" id="IPR016181">
    <property type="entry name" value="Acyl_CoA_acyltransferase"/>
</dbReference>
<dbReference type="EMBL" id="JANFAV010000001">
    <property type="protein sequence ID" value="MCW6533181.1"/>
    <property type="molecule type" value="Genomic_DNA"/>
</dbReference>
<gene>
    <name evidence="4" type="ORF">NEE01_00135</name>
</gene>
<keyword evidence="1" id="KW-0808">Transferase</keyword>
<dbReference type="Gene3D" id="3.40.630.30">
    <property type="match status" value="1"/>
</dbReference>
<dbReference type="GO" id="GO:0016747">
    <property type="term" value="F:acyltransferase activity, transferring groups other than amino-acyl groups"/>
    <property type="evidence" value="ECO:0007669"/>
    <property type="project" value="InterPro"/>
</dbReference>
<dbReference type="Proteomes" id="UP001165565">
    <property type="component" value="Unassembled WGS sequence"/>
</dbReference>
<proteinExistence type="predicted"/>
<dbReference type="PANTHER" id="PTHR43877:SF2">
    <property type="entry name" value="AMINOALKYLPHOSPHONATE N-ACETYLTRANSFERASE-RELATED"/>
    <property type="match status" value="1"/>
</dbReference>
<evidence type="ECO:0000313" key="4">
    <source>
        <dbReference type="EMBL" id="MCW6533181.1"/>
    </source>
</evidence>
<dbReference type="InterPro" id="IPR000182">
    <property type="entry name" value="GNAT_dom"/>
</dbReference>
<feature type="domain" description="N-acetyltransferase" evidence="3">
    <location>
        <begin position="5"/>
        <end position="154"/>
    </location>
</feature>
<dbReference type="InterPro" id="IPR050832">
    <property type="entry name" value="Bact_Acetyltransf"/>
</dbReference>
<dbReference type="AlphaFoldDB" id="A0AA42CSC0"/>
<keyword evidence="5" id="KW-1185">Reference proteome</keyword>
<evidence type="ECO:0000256" key="2">
    <source>
        <dbReference type="ARBA" id="ARBA00023315"/>
    </source>
</evidence>
<evidence type="ECO:0000256" key="1">
    <source>
        <dbReference type="ARBA" id="ARBA00022679"/>
    </source>
</evidence>
<protein>
    <submittedName>
        <fullName evidence="4">GNAT family N-acetyltransferase</fullName>
    </submittedName>
</protein>
<evidence type="ECO:0000313" key="5">
    <source>
        <dbReference type="Proteomes" id="UP001165565"/>
    </source>
</evidence>
<name>A0AA42CSC0_9SPHN</name>
<dbReference type="PANTHER" id="PTHR43877">
    <property type="entry name" value="AMINOALKYLPHOSPHONATE N-ACETYLTRANSFERASE-RELATED-RELATED"/>
    <property type="match status" value="1"/>
</dbReference>
<dbReference type="Pfam" id="PF00583">
    <property type="entry name" value="Acetyltransf_1"/>
    <property type="match status" value="1"/>
</dbReference>
<comment type="caution">
    <text evidence="4">The sequence shown here is derived from an EMBL/GenBank/DDBJ whole genome shotgun (WGS) entry which is preliminary data.</text>
</comment>
<evidence type="ECO:0000259" key="3">
    <source>
        <dbReference type="PROSITE" id="PS51186"/>
    </source>
</evidence>
<reference evidence="4" key="1">
    <citation type="submission" date="2022-06" db="EMBL/GenBank/DDBJ databases">
        <title>Sphingomonas sp. nov. isolated from rhizosphere soil of tomato.</title>
        <authorList>
            <person name="Dong H."/>
            <person name="Gao R."/>
        </authorList>
    </citation>
    <scope>NUCLEOTIDE SEQUENCE</scope>
    <source>
        <strain evidence="4">MMSM24</strain>
    </source>
</reference>
<accession>A0AA42CSC0</accession>